<comment type="caution">
    <text evidence="11">The sequence shown here is derived from an EMBL/GenBank/DDBJ whole genome shotgun (WGS) entry which is preliminary data.</text>
</comment>
<evidence type="ECO:0000313" key="11">
    <source>
        <dbReference type="EMBL" id="OQR89647.1"/>
    </source>
</evidence>
<feature type="transmembrane region" description="Helical" evidence="9">
    <location>
        <begin position="93"/>
        <end position="114"/>
    </location>
</feature>
<feature type="transmembrane region" description="Helical" evidence="9">
    <location>
        <begin position="201"/>
        <end position="223"/>
    </location>
</feature>
<keyword evidence="5" id="KW-0547">Nucleotide-binding</keyword>
<dbReference type="InterPro" id="IPR036640">
    <property type="entry name" value="ABC1_TM_sf"/>
</dbReference>
<evidence type="ECO:0000256" key="5">
    <source>
        <dbReference type="ARBA" id="ARBA00022741"/>
    </source>
</evidence>
<comment type="subcellular location">
    <subcellularLocation>
        <location evidence="1">Endomembrane system</location>
        <topology evidence="1">Multi-pass membrane protein</topology>
    </subcellularLocation>
</comment>
<dbReference type="GO" id="GO:0005524">
    <property type="term" value="F:ATP binding"/>
    <property type="evidence" value="ECO:0007669"/>
    <property type="project" value="UniProtKB-KW"/>
</dbReference>
<keyword evidence="3 9" id="KW-0812">Transmembrane</keyword>
<dbReference type="PANTHER" id="PTHR24223:SF443">
    <property type="entry name" value="MULTIDRUG-RESISTANCE LIKE PROTEIN 1, ISOFORM I"/>
    <property type="match status" value="1"/>
</dbReference>
<evidence type="ECO:0000259" key="10">
    <source>
        <dbReference type="PROSITE" id="PS50929"/>
    </source>
</evidence>
<dbReference type="CDD" id="cd18579">
    <property type="entry name" value="ABC_6TM_ABCC_D1"/>
    <property type="match status" value="1"/>
</dbReference>
<feature type="transmembrane region" description="Helical" evidence="9">
    <location>
        <begin position="229"/>
        <end position="251"/>
    </location>
</feature>
<keyword evidence="7 9" id="KW-1133">Transmembrane helix</keyword>
<evidence type="ECO:0000256" key="8">
    <source>
        <dbReference type="ARBA" id="ARBA00023136"/>
    </source>
</evidence>
<evidence type="ECO:0000256" key="6">
    <source>
        <dbReference type="ARBA" id="ARBA00022840"/>
    </source>
</evidence>
<feature type="transmembrane region" description="Helical" evidence="9">
    <location>
        <begin position="126"/>
        <end position="144"/>
    </location>
</feature>
<name>A0A1V9YVI0_ACHHY</name>
<dbReference type="AlphaFoldDB" id="A0A1V9YVI0"/>
<dbReference type="GO" id="GO:0016020">
    <property type="term" value="C:membrane"/>
    <property type="evidence" value="ECO:0007669"/>
    <property type="project" value="InterPro"/>
</dbReference>
<dbReference type="Pfam" id="PF00664">
    <property type="entry name" value="ABC_membrane"/>
    <property type="match status" value="1"/>
</dbReference>
<reference evidence="11 12" key="1">
    <citation type="journal article" date="2014" name="Genome Biol. Evol.">
        <title>The secreted proteins of Achlya hypogyna and Thraustotheca clavata identify the ancestral oomycete secretome and reveal gene acquisitions by horizontal gene transfer.</title>
        <authorList>
            <person name="Misner I."/>
            <person name="Blouin N."/>
            <person name="Leonard G."/>
            <person name="Richards T.A."/>
            <person name="Lane C.E."/>
        </authorList>
    </citation>
    <scope>NUCLEOTIDE SEQUENCE [LARGE SCALE GENOMIC DNA]</scope>
    <source>
        <strain evidence="11 12">ATCC 48635</strain>
    </source>
</reference>
<dbReference type="Gene3D" id="1.20.1560.10">
    <property type="entry name" value="ABC transporter type 1, transmembrane domain"/>
    <property type="match status" value="1"/>
</dbReference>
<dbReference type="Proteomes" id="UP000243579">
    <property type="component" value="Unassembled WGS sequence"/>
</dbReference>
<sequence>MSSKATYQSVAVDAKTAKVSAHPLQTAGLFSKVTFGWANALLALGHERQLDPEDLWPLEAENQCKVVSAVFEPKFKANRSILRTILSLYGWRLFWVGVLQALTLGCTLYGPVVLKAILTAVEGPSFNLVLVLQYVVSLFAVKALQAILTAHANLANQIITVKITSALQHLLFQKALVLDAKCRREKTAGEISNMFSSDIQWIISFAMFTNQIWLIPLQLAVVLAMLYAVIGWAAFVGAAVILFTLLSNNVLANAQRRAFKRLMAQKDDRMKAVNEVFGAMQILKLNAWEEKFGEKIDHLRRAEVSTLRRLVTLTSVQVGFLYSAPVLVTVASFAIYAMVMQESLTAAKVFTALSLFTLLRGPMMFLPQI</sequence>
<evidence type="ECO:0000256" key="3">
    <source>
        <dbReference type="ARBA" id="ARBA00022692"/>
    </source>
</evidence>
<dbReference type="GO" id="GO:0140359">
    <property type="term" value="F:ABC-type transporter activity"/>
    <property type="evidence" value="ECO:0007669"/>
    <property type="project" value="InterPro"/>
</dbReference>
<dbReference type="OrthoDB" id="74382at2759"/>
<evidence type="ECO:0000256" key="7">
    <source>
        <dbReference type="ARBA" id="ARBA00022989"/>
    </source>
</evidence>
<proteinExistence type="predicted"/>
<organism evidence="11 12">
    <name type="scientific">Achlya hypogyna</name>
    <name type="common">Oomycete</name>
    <name type="synonym">Protoachlya hypogyna</name>
    <dbReference type="NCBI Taxonomy" id="1202772"/>
    <lineage>
        <taxon>Eukaryota</taxon>
        <taxon>Sar</taxon>
        <taxon>Stramenopiles</taxon>
        <taxon>Oomycota</taxon>
        <taxon>Saprolegniomycetes</taxon>
        <taxon>Saprolegniales</taxon>
        <taxon>Achlyaceae</taxon>
        <taxon>Achlya</taxon>
    </lineage>
</organism>
<keyword evidence="8 9" id="KW-0472">Membrane</keyword>
<dbReference type="InterPro" id="IPR044746">
    <property type="entry name" value="ABCC_6TM_D1"/>
</dbReference>
<feature type="domain" description="ABC transmembrane type-1" evidence="10">
    <location>
        <begin position="94"/>
        <end position="369"/>
    </location>
</feature>
<feature type="transmembrane region" description="Helical" evidence="9">
    <location>
        <begin position="310"/>
        <end position="339"/>
    </location>
</feature>
<evidence type="ECO:0000256" key="1">
    <source>
        <dbReference type="ARBA" id="ARBA00004127"/>
    </source>
</evidence>
<keyword evidence="2" id="KW-0813">Transport</keyword>
<dbReference type="SUPFAM" id="SSF90123">
    <property type="entry name" value="ABC transporter transmembrane region"/>
    <property type="match status" value="1"/>
</dbReference>
<dbReference type="GO" id="GO:0012505">
    <property type="term" value="C:endomembrane system"/>
    <property type="evidence" value="ECO:0007669"/>
    <property type="project" value="UniProtKB-SubCell"/>
</dbReference>
<feature type="non-terminal residue" evidence="11">
    <location>
        <position position="369"/>
    </location>
</feature>
<evidence type="ECO:0000256" key="2">
    <source>
        <dbReference type="ARBA" id="ARBA00022448"/>
    </source>
</evidence>
<evidence type="ECO:0000256" key="4">
    <source>
        <dbReference type="ARBA" id="ARBA00022737"/>
    </source>
</evidence>
<dbReference type="PANTHER" id="PTHR24223">
    <property type="entry name" value="ATP-BINDING CASSETTE SUB-FAMILY C"/>
    <property type="match status" value="1"/>
</dbReference>
<accession>A0A1V9YVI0</accession>
<keyword evidence="6 11" id="KW-0067">ATP-binding</keyword>
<dbReference type="STRING" id="1202772.A0A1V9YVI0"/>
<protein>
    <submittedName>
        <fullName evidence="11">ATP-binding Cassette (ABC) Superfamily</fullName>
    </submittedName>
</protein>
<dbReference type="InterPro" id="IPR050173">
    <property type="entry name" value="ABC_transporter_C-like"/>
</dbReference>
<keyword evidence="4" id="KW-0677">Repeat</keyword>
<evidence type="ECO:0000313" key="12">
    <source>
        <dbReference type="Proteomes" id="UP000243579"/>
    </source>
</evidence>
<dbReference type="EMBL" id="JNBR01000769">
    <property type="protein sequence ID" value="OQR89647.1"/>
    <property type="molecule type" value="Genomic_DNA"/>
</dbReference>
<evidence type="ECO:0000256" key="9">
    <source>
        <dbReference type="SAM" id="Phobius"/>
    </source>
</evidence>
<gene>
    <name evidence="11" type="ORF">ACHHYP_06150</name>
</gene>
<dbReference type="InterPro" id="IPR011527">
    <property type="entry name" value="ABC1_TM_dom"/>
</dbReference>
<dbReference type="PROSITE" id="PS50929">
    <property type="entry name" value="ABC_TM1F"/>
    <property type="match status" value="1"/>
</dbReference>
<keyword evidence="12" id="KW-1185">Reference proteome</keyword>